<keyword evidence="1" id="KW-0812">Transmembrane</keyword>
<evidence type="ECO:0000256" key="1">
    <source>
        <dbReference type="SAM" id="Phobius"/>
    </source>
</evidence>
<organism evidence="2 3">
    <name type="scientific">Paramecium sonneborni</name>
    <dbReference type="NCBI Taxonomy" id="65129"/>
    <lineage>
        <taxon>Eukaryota</taxon>
        <taxon>Sar</taxon>
        <taxon>Alveolata</taxon>
        <taxon>Ciliophora</taxon>
        <taxon>Intramacronucleata</taxon>
        <taxon>Oligohymenophorea</taxon>
        <taxon>Peniculida</taxon>
        <taxon>Parameciidae</taxon>
        <taxon>Paramecium</taxon>
    </lineage>
</organism>
<feature type="transmembrane region" description="Helical" evidence="1">
    <location>
        <begin position="204"/>
        <end position="221"/>
    </location>
</feature>
<gene>
    <name evidence="2" type="ORF">PSON_ATCC_30995.1.T1480055</name>
</gene>
<reference evidence="2" key="1">
    <citation type="submission" date="2021-01" db="EMBL/GenBank/DDBJ databases">
        <authorList>
            <consortium name="Genoscope - CEA"/>
            <person name="William W."/>
        </authorList>
    </citation>
    <scope>NUCLEOTIDE SEQUENCE</scope>
</reference>
<accession>A0A8S1R820</accession>
<proteinExistence type="predicted"/>
<feature type="transmembrane region" description="Helical" evidence="1">
    <location>
        <begin position="86"/>
        <end position="108"/>
    </location>
</feature>
<evidence type="ECO:0008006" key="4">
    <source>
        <dbReference type="Google" id="ProtNLM"/>
    </source>
</evidence>
<keyword evidence="1" id="KW-1133">Transmembrane helix</keyword>
<sequence length="270" mass="31571">MLSQITALLYVYCKEEKGEQNQERFTYYCMLIVFINFLGLFLNTFEQNPKTKENSLKIIVELICSLLGLISILTYFFYYFMEFSMASMQMLIGLILIWLIECSLYYILSDKGLQSMLSLFITTNVLLINGEITLKGTGQYSNLFDYSSINLIVLCAQFSWAGVPTIKKTNSLFYIISRQDCFRLMVYFLLFNLLNNTIKAVIENIYAIVPTLITLIPYIWATTKFSQRRFKQAFGLFLFSLLVYFSTEIYIKQQWQLQQSNIQTDQAIQL</sequence>
<name>A0A8S1R820_9CILI</name>
<dbReference type="Proteomes" id="UP000692954">
    <property type="component" value="Unassembled WGS sequence"/>
</dbReference>
<comment type="caution">
    <text evidence="2">The sequence shown here is derived from an EMBL/GenBank/DDBJ whole genome shotgun (WGS) entry which is preliminary data.</text>
</comment>
<protein>
    <recommendedName>
        <fullName evidence="4">Transmembrane protein</fullName>
    </recommendedName>
</protein>
<keyword evidence="3" id="KW-1185">Reference proteome</keyword>
<dbReference type="AlphaFoldDB" id="A0A8S1R820"/>
<dbReference type="EMBL" id="CAJJDN010000148">
    <property type="protein sequence ID" value="CAD8123958.1"/>
    <property type="molecule type" value="Genomic_DNA"/>
</dbReference>
<evidence type="ECO:0000313" key="3">
    <source>
        <dbReference type="Proteomes" id="UP000692954"/>
    </source>
</evidence>
<keyword evidence="1" id="KW-0472">Membrane</keyword>
<feature type="transmembrane region" description="Helical" evidence="1">
    <location>
        <begin position="25"/>
        <end position="46"/>
    </location>
</feature>
<feature type="transmembrane region" description="Helical" evidence="1">
    <location>
        <begin position="58"/>
        <end position="80"/>
    </location>
</feature>
<feature type="transmembrane region" description="Helical" evidence="1">
    <location>
        <begin position="233"/>
        <end position="251"/>
    </location>
</feature>
<dbReference type="OrthoDB" id="300455at2759"/>
<evidence type="ECO:0000313" key="2">
    <source>
        <dbReference type="EMBL" id="CAD8123958.1"/>
    </source>
</evidence>